<feature type="binding site" evidence="8">
    <location>
        <position position="126"/>
    </location>
    <ligand>
        <name>Fe cation</name>
        <dbReference type="ChEBI" id="CHEBI:24875"/>
        <label>1</label>
    </ligand>
</feature>
<dbReference type="PANTHER" id="PTHR11237:SF4">
    <property type="entry name" value="5-DEMETHOXYUBIQUINONE HYDROXYLASE, MITOCHONDRIAL"/>
    <property type="match status" value="1"/>
</dbReference>
<keyword evidence="2 8" id="KW-0831">Ubiquinone biosynthesis</keyword>
<evidence type="ECO:0000313" key="10">
    <source>
        <dbReference type="Proteomes" id="UP000245884"/>
    </source>
</evidence>
<keyword evidence="7 8" id="KW-0472">Membrane</keyword>
<keyword evidence="5 8" id="KW-0408">Iron</keyword>
<dbReference type="GO" id="GO:0016709">
    <property type="term" value="F:oxidoreductase activity, acting on paired donors, with incorporation or reduction of molecular oxygen, NAD(P)H as one donor, and incorporation of one atom of oxygen"/>
    <property type="evidence" value="ECO:0007669"/>
    <property type="project" value="UniProtKB-UniRule"/>
</dbReference>
<feature type="binding site" evidence="8">
    <location>
        <position position="126"/>
    </location>
    <ligand>
        <name>Fe cation</name>
        <dbReference type="ChEBI" id="CHEBI:24875"/>
        <label>2</label>
    </ligand>
</feature>
<evidence type="ECO:0000256" key="8">
    <source>
        <dbReference type="HAMAP-Rule" id="MF_03194"/>
    </source>
</evidence>
<keyword evidence="8" id="KW-0999">Mitochondrion inner membrane</keyword>
<dbReference type="PANTHER" id="PTHR11237">
    <property type="entry name" value="COENZYME Q10 BIOSYNTHESIS PROTEIN 7"/>
    <property type="match status" value="1"/>
</dbReference>
<dbReference type="OrthoDB" id="275371at2759"/>
<feature type="binding site" evidence="8">
    <location>
        <position position="178"/>
    </location>
    <ligand>
        <name>Fe cation</name>
        <dbReference type="ChEBI" id="CHEBI:24875"/>
        <label>2</label>
    </ligand>
</feature>
<dbReference type="GO" id="GO:0031314">
    <property type="term" value="C:extrinsic component of mitochondrial inner membrane"/>
    <property type="evidence" value="ECO:0007669"/>
    <property type="project" value="UniProtKB-UniRule"/>
</dbReference>
<comment type="similarity">
    <text evidence="8">Belongs to the COQ7 family.</text>
</comment>
<dbReference type="HAMAP" id="MF_01658">
    <property type="entry name" value="COQ7"/>
    <property type="match status" value="1"/>
</dbReference>
<dbReference type="GO" id="GO:0008682">
    <property type="term" value="F:3-demethoxyubiquinol 3-hydroxylase activity"/>
    <property type="evidence" value="ECO:0007669"/>
    <property type="project" value="UniProtKB-EC"/>
</dbReference>
<feature type="binding site" evidence="8">
    <location>
        <position position="249"/>
    </location>
    <ligand>
        <name>Fe cation</name>
        <dbReference type="ChEBI" id="CHEBI:24875"/>
        <label>1</label>
    </ligand>
</feature>
<reference evidence="9 10" key="1">
    <citation type="journal article" date="2018" name="Mol. Biol. Evol.">
        <title>Broad Genomic Sampling Reveals a Smut Pathogenic Ancestry of the Fungal Clade Ustilaginomycotina.</title>
        <authorList>
            <person name="Kijpornyongpan T."/>
            <person name="Mondo S.J."/>
            <person name="Barry K."/>
            <person name="Sandor L."/>
            <person name="Lee J."/>
            <person name="Lipzen A."/>
            <person name="Pangilinan J."/>
            <person name="LaButti K."/>
            <person name="Hainaut M."/>
            <person name="Henrissat B."/>
            <person name="Grigoriev I.V."/>
            <person name="Spatafora J.W."/>
            <person name="Aime M.C."/>
        </authorList>
    </citation>
    <scope>NUCLEOTIDE SEQUENCE [LARGE SCALE GENOMIC DNA]</scope>
    <source>
        <strain evidence="9 10">MCA 5214</strain>
    </source>
</reference>
<dbReference type="SUPFAM" id="SSF47240">
    <property type="entry name" value="Ferritin-like"/>
    <property type="match status" value="1"/>
</dbReference>
<protein>
    <recommendedName>
        <fullName evidence="8">5-demethoxyubiquinone hydroxylase, mitochondrial</fullName>
        <shortName evidence="8">DMQ hydroxylase</shortName>
        <ecNumber evidence="8">1.14.99.60</ecNumber>
    </recommendedName>
    <alternativeName>
        <fullName evidence="8">Ubiquinone biosynthesis monooxygenase COQ7</fullName>
    </alternativeName>
</protein>
<evidence type="ECO:0000256" key="2">
    <source>
        <dbReference type="ARBA" id="ARBA00022688"/>
    </source>
</evidence>
<keyword evidence="3 8" id="KW-0479">Metal-binding</keyword>
<comment type="pathway">
    <text evidence="1 8">Cofactor biosynthesis; ubiquinone biosynthesis.</text>
</comment>
<dbReference type="InterPro" id="IPR011566">
    <property type="entry name" value="Ubq_synth_Coq7"/>
</dbReference>
<dbReference type="InterPro" id="IPR009078">
    <property type="entry name" value="Ferritin-like_SF"/>
</dbReference>
<feature type="binding site" evidence="8">
    <location>
        <position position="129"/>
    </location>
    <ligand>
        <name>Fe cation</name>
        <dbReference type="ChEBI" id="CHEBI:24875"/>
        <label>1</label>
    </ligand>
</feature>
<evidence type="ECO:0000256" key="6">
    <source>
        <dbReference type="ARBA" id="ARBA00023033"/>
    </source>
</evidence>
<comment type="subunit">
    <text evidence="8">Component of a multi-subunit COQ enzyme complex, composed of at least COQ3, COQ4, COQ5, COQ6, COQ7 and COQ9.</text>
</comment>
<name>A0A316V1C8_9BASI</name>
<feature type="binding site" evidence="8">
    <location>
        <position position="249"/>
    </location>
    <ligand>
        <name>Fe cation</name>
        <dbReference type="ChEBI" id="CHEBI:24875"/>
        <label>2</label>
    </ligand>
</feature>
<dbReference type="EMBL" id="KZ819662">
    <property type="protein sequence ID" value="PWN31054.1"/>
    <property type="molecule type" value="Genomic_DNA"/>
</dbReference>
<sequence length="288" mass="30524">MIRSAFAESSTRALKRSLVATTTPRPQAVLSRAFTSSSSSATATAEAQSLASSIYTSPPLHPTAATSTTPSLPAHHRATLASLLRVDHSGEIAANTIYAAQAYIFSSPLRNDATAKDLTLEMWESEKKHLKVAEMLLRQHRVRPSALNPVWGALGSLLGGVTAAMGREAAMACTEAVETVIGEHYDDQIRHIDEVLASFKPEVKEDLPESAAAASSATASAPVNDAATAEALKSIETLRGLLEEFRDDELEHLDTAVEHDAQQAPAHALLSAVIQAGCKGAIEVAKRI</sequence>
<evidence type="ECO:0000256" key="4">
    <source>
        <dbReference type="ARBA" id="ARBA00023002"/>
    </source>
</evidence>
<dbReference type="STRING" id="1569628.A0A316V1C8"/>
<dbReference type="AlphaFoldDB" id="A0A316V1C8"/>
<comment type="catalytic activity">
    <reaction evidence="8">
        <text>a 5-methoxy-2-methyl-3-(all-trans-polyprenyl)benzene-1,4-diol + AH2 + O2 = a 3-demethylubiquinol + A + H2O</text>
        <dbReference type="Rhea" id="RHEA:50908"/>
        <dbReference type="Rhea" id="RHEA-COMP:10859"/>
        <dbReference type="Rhea" id="RHEA-COMP:10914"/>
        <dbReference type="ChEBI" id="CHEBI:13193"/>
        <dbReference type="ChEBI" id="CHEBI:15377"/>
        <dbReference type="ChEBI" id="CHEBI:15379"/>
        <dbReference type="ChEBI" id="CHEBI:17499"/>
        <dbReference type="ChEBI" id="CHEBI:84167"/>
        <dbReference type="ChEBI" id="CHEBI:84422"/>
        <dbReference type="EC" id="1.14.99.60"/>
    </reaction>
</comment>
<comment type="function">
    <text evidence="8">Catalyzes the hydroxylation of 2-polyprenyl-3-methyl-6-methoxy-1,4-benzoquinol (DMQH2) during ubiquinone biosynthesis. Has also a structural role in the COQ enzyme complex, stabilizing other COQ polypeptides.</text>
</comment>
<evidence type="ECO:0000256" key="3">
    <source>
        <dbReference type="ARBA" id="ARBA00022723"/>
    </source>
</evidence>
<dbReference type="GO" id="GO:0046872">
    <property type="term" value="F:metal ion binding"/>
    <property type="evidence" value="ECO:0007669"/>
    <property type="project" value="UniProtKB-KW"/>
</dbReference>
<proteinExistence type="inferred from homology"/>
<evidence type="ECO:0000256" key="7">
    <source>
        <dbReference type="ARBA" id="ARBA00023136"/>
    </source>
</evidence>
<keyword evidence="10" id="KW-1185">Reference proteome</keyword>
<dbReference type="CDD" id="cd01042">
    <property type="entry name" value="DMQH"/>
    <property type="match status" value="1"/>
</dbReference>
<dbReference type="Pfam" id="PF03232">
    <property type="entry name" value="COQ7"/>
    <property type="match status" value="1"/>
</dbReference>
<organism evidence="9 10">
    <name type="scientific">Jaminaea rosea</name>
    <dbReference type="NCBI Taxonomy" id="1569628"/>
    <lineage>
        <taxon>Eukaryota</taxon>
        <taxon>Fungi</taxon>
        <taxon>Dikarya</taxon>
        <taxon>Basidiomycota</taxon>
        <taxon>Ustilaginomycotina</taxon>
        <taxon>Exobasidiomycetes</taxon>
        <taxon>Microstromatales</taxon>
        <taxon>Microstromatales incertae sedis</taxon>
        <taxon>Jaminaea</taxon>
    </lineage>
</organism>
<dbReference type="Proteomes" id="UP000245884">
    <property type="component" value="Unassembled WGS sequence"/>
</dbReference>
<evidence type="ECO:0000256" key="1">
    <source>
        <dbReference type="ARBA" id="ARBA00004749"/>
    </source>
</evidence>
<keyword evidence="4 8" id="KW-0560">Oxidoreductase</keyword>
<dbReference type="GO" id="GO:0006744">
    <property type="term" value="P:ubiquinone biosynthetic process"/>
    <property type="evidence" value="ECO:0007669"/>
    <property type="project" value="UniProtKB-UniRule"/>
</dbReference>
<comment type="subcellular location">
    <subcellularLocation>
        <location evidence="8">Mitochondrion inner membrane</location>
        <topology evidence="8">Peripheral membrane protein</topology>
        <orientation evidence="8">Matrix side</orientation>
    </subcellularLocation>
</comment>
<feature type="binding site" evidence="8">
    <location>
        <position position="252"/>
    </location>
    <ligand>
        <name>Fe cation</name>
        <dbReference type="ChEBI" id="CHEBI:24875"/>
        <label>2</label>
    </ligand>
</feature>
<evidence type="ECO:0000256" key="5">
    <source>
        <dbReference type="ARBA" id="ARBA00023004"/>
    </source>
</evidence>
<accession>A0A316V1C8</accession>
<dbReference type="UniPathway" id="UPA00232"/>
<dbReference type="EC" id="1.14.99.60" evidence="8"/>
<comment type="cofactor">
    <cofactor evidence="8">
        <name>Fe cation</name>
        <dbReference type="ChEBI" id="CHEBI:24875"/>
    </cofactor>
    <text evidence="8">Binds 2 iron ions per subunit.</text>
</comment>
<evidence type="ECO:0000313" key="9">
    <source>
        <dbReference type="EMBL" id="PWN31054.1"/>
    </source>
</evidence>
<gene>
    <name evidence="8" type="primary">COQ7</name>
    <name evidence="9" type="ORF">BDZ90DRAFT_230049</name>
</gene>
<keyword evidence="6 8" id="KW-0503">Monooxygenase</keyword>
<keyword evidence="8" id="KW-0496">Mitochondrion</keyword>
<feature type="binding site" evidence="8">
    <location>
        <position position="91"/>
    </location>
    <ligand>
        <name>Fe cation</name>
        <dbReference type="ChEBI" id="CHEBI:24875"/>
        <label>1</label>
    </ligand>
</feature>